<evidence type="ECO:0000256" key="1">
    <source>
        <dbReference type="SAM" id="MobiDB-lite"/>
    </source>
</evidence>
<name>A0A4P6Q4S9_9ACTN</name>
<keyword evidence="3" id="KW-1185">Reference proteome</keyword>
<accession>A0A4P6Q4S9</accession>
<evidence type="ECO:0000313" key="3">
    <source>
        <dbReference type="Proteomes" id="UP000292235"/>
    </source>
</evidence>
<sequence length="48" mass="5093">MSGHRAPAVIRDGRNRTITVPPGRSLGAARTVSEAAEADVRCEGFREA</sequence>
<evidence type="ECO:0000313" key="2">
    <source>
        <dbReference type="EMBL" id="QBI55706.1"/>
    </source>
</evidence>
<feature type="region of interest" description="Disordered" evidence="1">
    <location>
        <begin position="1"/>
        <end position="24"/>
    </location>
</feature>
<organism evidence="2 3">
    <name type="scientific">Streptomonospora litoralis</name>
    <dbReference type="NCBI Taxonomy" id="2498135"/>
    <lineage>
        <taxon>Bacteria</taxon>
        <taxon>Bacillati</taxon>
        <taxon>Actinomycetota</taxon>
        <taxon>Actinomycetes</taxon>
        <taxon>Streptosporangiales</taxon>
        <taxon>Nocardiopsidaceae</taxon>
        <taxon>Streptomonospora</taxon>
    </lineage>
</organism>
<dbReference type="Proteomes" id="UP000292235">
    <property type="component" value="Chromosome"/>
</dbReference>
<proteinExistence type="predicted"/>
<protein>
    <submittedName>
        <fullName evidence="2">Uncharacterized protein</fullName>
    </submittedName>
</protein>
<dbReference type="AlphaFoldDB" id="A0A4P6Q4S9"/>
<dbReference type="EMBL" id="CP036455">
    <property type="protein sequence ID" value="QBI55706.1"/>
    <property type="molecule type" value="Genomic_DNA"/>
</dbReference>
<dbReference type="KEGG" id="strr:EKD16_19715"/>
<gene>
    <name evidence="2" type="ORF">EKD16_19715</name>
</gene>
<reference evidence="2 3" key="1">
    <citation type="submission" date="2019-02" db="EMBL/GenBank/DDBJ databases">
        <authorList>
            <person name="Khodamoradi S."/>
            <person name="Hahnke R.L."/>
            <person name="Kaempfer P."/>
            <person name="Schumann P."/>
            <person name="Rohde M."/>
            <person name="Steinert M."/>
            <person name="Luzhetskyy A."/>
            <person name="Wink J."/>
            <person name="Ruckert C."/>
        </authorList>
    </citation>
    <scope>NUCLEOTIDE SEQUENCE [LARGE SCALE GENOMIC DNA]</scope>
    <source>
        <strain evidence="2 3">M2</strain>
    </source>
</reference>